<dbReference type="SMART" id="SM00460">
    <property type="entry name" value="TGc"/>
    <property type="match status" value="1"/>
</dbReference>
<dbReference type="SUPFAM" id="SSF54001">
    <property type="entry name" value="Cysteine proteinases"/>
    <property type="match status" value="1"/>
</dbReference>
<feature type="domain" description="Transglutaminase-like" evidence="2">
    <location>
        <begin position="283"/>
        <end position="352"/>
    </location>
</feature>
<feature type="region of interest" description="Disordered" evidence="1">
    <location>
        <begin position="1"/>
        <end position="85"/>
    </location>
</feature>
<dbReference type="InParanoid" id="A0A3Q0GEC7"/>
<sequence>MKADPDSNKSPGPLGANRNRQLSTTCSSSRGTNQPGNHPTKGAARWAECRNHSEKLTLAHENSSSPTRRESQTSDFHNGNTPPGCTYEEVNCKLLEKPHQRVAKDSRRNGKAMLKDAVATQSIKDAPKGSPTKNIFLFWANKADGSSKATPRTPIVQKAPEKTHGQIKSRSQLSVSKAGLGGIKGEKPRSDAAETAQKKTRKDLYPDPKVFSHIDAHVLRASEQIKSRQGLSSVQTIIRLITEEAQSKLEMVRAIWMWLCHNIEYDVDGFLGLSQKIHMPEQVLKTRRGVCSGYAYLCQEMCREVGLSCVGVPGYGRGTGYRQGLSCLQKKSSHMWNAVQLEGQWHLLDTCWGAGIVDVEKRRFIPRHDDFFFLTDPKYFIETHWPEDPAWQLVEQHVSLEDFEQRVFKTSEFFKLQLSLLSPDVSLLKTAHGEATVALKSAHPTEFSYHLSKLSGEVSKDDMGTTHGMMTVSKQSMTLKVTPPTEGLFDLMVFARPSDSPGPYHWVCSYQIQCLEPISRENLPENPFHFWGLHQKVKDFGIEDCSWRGDLVVAARGALLLTLQTTRPLLATYELVHQELDTSLSKKCLASQAEEDKLSCHVLCPFWGYYRLSVFVKDLGDTAFKNAANFLIRCSSPINRNELFPSGLSMHCGSGTYTRGRGLSNPSHSAPIITTMQGKCNITFHARPDVEVAAVLSKDNVTNTKYPMERYVLLTHLRNKVSVCILLPEPGIYKVGLFGRNKDHKDFAHVCDYIIRCFSNPRWPPFPRVYSLWRRGCILLQPRTGVLQEQSWVTFRVKMPKAHKALVIGHAKTELKPTQSKIWEGEVHTGPAGTLLKLVAKFSQQSTSMEVVLSFDVGSSG</sequence>
<dbReference type="InterPro" id="IPR056564">
    <property type="entry name" value="Ig-like_KY"/>
</dbReference>
<name>A0A3Q0GEC7_ALLSI</name>
<dbReference type="PANTHER" id="PTHR46333">
    <property type="entry name" value="CYTOKINESIS PROTEIN 3"/>
    <property type="match status" value="1"/>
</dbReference>
<dbReference type="STRING" id="38654.A0A3Q0GEC7"/>
<dbReference type="InterPro" id="IPR052557">
    <property type="entry name" value="CAP/Cytokinesis_protein"/>
</dbReference>
<dbReference type="Gene3D" id="3.10.620.30">
    <property type="match status" value="1"/>
</dbReference>
<dbReference type="GeneID" id="112549829"/>
<proteinExistence type="predicted"/>
<evidence type="ECO:0000259" key="2">
    <source>
        <dbReference type="SMART" id="SM00460"/>
    </source>
</evidence>
<dbReference type="GO" id="GO:0005737">
    <property type="term" value="C:cytoplasm"/>
    <property type="evidence" value="ECO:0007669"/>
    <property type="project" value="TreeGrafter"/>
</dbReference>
<dbReference type="RefSeq" id="XP_025056488.1">
    <property type="nucleotide sequence ID" value="XM_025200703.1"/>
</dbReference>
<accession>A0A3Q0GEC7</accession>
<dbReference type="InterPro" id="IPR002931">
    <property type="entry name" value="Transglutaminase-like"/>
</dbReference>
<protein>
    <submittedName>
        <fullName evidence="4">Kyphoscoliosis peptidase-like</fullName>
    </submittedName>
</protein>
<dbReference type="AlphaFoldDB" id="A0A3Q0GEC7"/>
<dbReference type="KEGG" id="asn:112549829"/>
<keyword evidence="3" id="KW-1185">Reference proteome</keyword>
<gene>
    <name evidence="4" type="primary">LOC112549829</name>
</gene>
<evidence type="ECO:0000256" key="1">
    <source>
        <dbReference type="SAM" id="MobiDB-lite"/>
    </source>
</evidence>
<dbReference type="Pfam" id="PF01841">
    <property type="entry name" value="Transglut_core"/>
    <property type="match status" value="1"/>
</dbReference>
<dbReference type="Pfam" id="PF23265">
    <property type="entry name" value="Ig-like_KY"/>
    <property type="match status" value="3"/>
</dbReference>
<dbReference type="Proteomes" id="UP000189705">
    <property type="component" value="Unplaced"/>
</dbReference>
<dbReference type="PANTHER" id="PTHR46333:SF4">
    <property type="entry name" value="TRANSGLUTAMINASE-LIKE DOMAIN-CONTAINING PROTEIN"/>
    <property type="match status" value="1"/>
</dbReference>
<feature type="compositionally biased region" description="Basic and acidic residues" evidence="1">
    <location>
        <begin position="47"/>
        <end position="58"/>
    </location>
</feature>
<feature type="region of interest" description="Disordered" evidence="1">
    <location>
        <begin position="177"/>
        <end position="202"/>
    </location>
</feature>
<organism evidence="3 4">
    <name type="scientific">Alligator sinensis</name>
    <name type="common">Chinese alligator</name>
    <dbReference type="NCBI Taxonomy" id="38654"/>
    <lineage>
        <taxon>Eukaryota</taxon>
        <taxon>Metazoa</taxon>
        <taxon>Chordata</taxon>
        <taxon>Craniata</taxon>
        <taxon>Vertebrata</taxon>
        <taxon>Euteleostomi</taxon>
        <taxon>Archelosauria</taxon>
        <taxon>Archosauria</taxon>
        <taxon>Crocodylia</taxon>
        <taxon>Alligatoridae</taxon>
        <taxon>Alligatorinae</taxon>
        <taxon>Alligator</taxon>
    </lineage>
</organism>
<reference evidence="4" key="1">
    <citation type="submission" date="2025-08" db="UniProtKB">
        <authorList>
            <consortium name="RefSeq"/>
        </authorList>
    </citation>
    <scope>IDENTIFICATION</scope>
</reference>
<feature type="compositionally biased region" description="Polar residues" evidence="1">
    <location>
        <begin position="73"/>
        <end position="83"/>
    </location>
</feature>
<dbReference type="InterPro" id="IPR038765">
    <property type="entry name" value="Papain-like_cys_pep_sf"/>
</dbReference>
<feature type="compositionally biased region" description="Polar residues" evidence="1">
    <location>
        <begin position="18"/>
        <end position="37"/>
    </location>
</feature>
<evidence type="ECO:0000313" key="3">
    <source>
        <dbReference type="Proteomes" id="UP000189705"/>
    </source>
</evidence>
<evidence type="ECO:0000313" key="4">
    <source>
        <dbReference type="RefSeq" id="XP_025056488.1"/>
    </source>
</evidence>